<protein>
    <submittedName>
        <fullName evidence="1">Predicted nucleotidyltransferase</fullName>
    </submittedName>
</protein>
<keyword evidence="2" id="KW-1185">Reference proteome</keyword>
<evidence type="ECO:0000313" key="2">
    <source>
        <dbReference type="Proteomes" id="UP000198742"/>
    </source>
</evidence>
<sequence length="279" mass="30664">MLDLTAIPEGHLDLVRVVVEEVLKHAPDLATDDIMLVGAWCRDTMHVALGHTIDTRITHDVDLALGLREWATFDTLAAAFDPAGSSGVCFRIGGAKVDLLPFGSVESPKGEVVPPTREERLSVWAFEEIHQHSVPLRLGEGVVVRMPTVPGYAAVKLAAWLDRSEWLEPKDAMDLALAAYWYAQSTQVEDLLYDTHSDLLEAEEFDVARSATRLLGREIVDLIGPARRDEVLSRWPGDVDQLITNFAPGAGTGWPGPAGRRRQVVDALTRGLLDDRVHP</sequence>
<dbReference type="PIRSF" id="PIRSF021525">
    <property type="entry name" value="UCP021525"/>
    <property type="match status" value="1"/>
</dbReference>
<dbReference type="OrthoDB" id="4829960at2"/>
<gene>
    <name evidence="1" type="ORF">SAMN04489844_1299</name>
</gene>
<organism evidence="1 2">
    <name type="scientific">Nocardioides exalbidus</name>
    <dbReference type="NCBI Taxonomy" id="402596"/>
    <lineage>
        <taxon>Bacteria</taxon>
        <taxon>Bacillati</taxon>
        <taxon>Actinomycetota</taxon>
        <taxon>Actinomycetes</taxon>
        <taxon>Propionibacteriales</taxon>
        <taxon>Nocardioidaceae</taxon>
        <taxon>Nocardioides</taxon>
    </lineage>
</organism>
<dbReference type="STRING" id="402596.SAMN04489844_1299"/>
<reference evidence="2" key="1">
    <citation type="submission" date="2016-10" db="EMBL/GenBank/DDBJ databases">
        <authorList>
            <person name="Varghese N."/>
            <person name="Submissions S."/>
        </authorList>
    </citation>
    <scope>NUCLEOTIDE SEQUENCE [LARGE SCALE GENOMIC DNA]</scope>
    <source>
        <strain evidence="2">DSM 22017</strain>
    </source>
</reference>
<keyword evidence="1" id="KW-0808">Transferase</keyword>
<accession>A0A1H4N679</accession>
<evidence type="ECO:0000313" key="1">
    <source>
        <dbReference type="EMBL" id="SEB90627.1"/>
    </source>
</evidence>
<dbReference type="RefSeq" id="WP_090968381.1">
    <property type="nucleotide sequence ID" value="NZ_FNRT01000002.1"/>
</dbReference>
<dbReference type="InterPro" id="IPR014513">
    <property type="entry name" value="UCP021525"/>
</dbReference>
<dbReference type="EMBL" id="FNRT01000002">
    <property type="protein sequence ID" value="SEB90627.1"/>
    <property type="molecule type" value="Genomic_DNA"/>
</dbReference>
<proteinExistence type="predicted"/>
<name>A0A1H4N679_9ACTN</name>
<dbReference type="GO" id="GO:0016740">
    <property type="term" value="F:transferase activity"/>
    <property type="evidence" value="ECO:0007669"/>
    <property type="project" value="UniProtKB-KW"/>
</dbReference>
<dbReference type="Proteomes" id="UP000198742">
    <property type="component" value="Unassembled WGS sequence"/>
</dbReference>
<dbReference type="AlphaFoldDB" id="A0A1H4N679"/>